<keyword evidence="9" id="KW-1133">Transmembrane helix</keyword>
<evidence type="ECO:0000256" key="12">
    <source>
        <dbReference type="ARBA" id="ARBA00023157"/>
    </source>
</evidence>
<comment type="caution">
    <text evidence="15">The sequence shown here is derived from an EMBL/GenBank/DDBJ whole genome shotgun (WGS) entry which is preliminary data.</text>
</comment>
<keyword evidence="12" id="KW-1015">Disulfide bond</keyword>
<dbReference type="GO" id="GO:0016020">
    <property type="term" value="C:membrane"/>
    <property type="evidence" value="ECO:0007669"/>
    <property type="project" value="InterPro"/>
</dbReference>
<evidence type="ECO:0000256" key="8">
    <source>
        <dbReference type="ARBA" id="ARBA00022968"/>
    </source>
</evidence>
<keyword evidence="10" id="KW-0333">Golgi apparatus</keyword>
<dbReference type="RefSeq" id="WP_303680674.1">
    <property type="nucleotide sequence ID" value="NZ_LVWG01000007.1"/>
</dbReference>
<accession>A0A165MFW9</accession>
<dbReference type="GO" id="GO:0015012">
    <property type="term" value="P:heparan sulfate proteoglycan biosynthetic process"/>
    <property type="evidence" value="ECO:0007669"/>
    <property type="project" value="TreeGrafter"/>
</dbReference>
<evidence type="ECO:0000256" key="14">
    <source>
        <dbReference type="ARBA" id="ARBA00042865"/>
    </source>
</evidence>
<dbReference type="GO" id="GO:0030158">
    <property type="term" value="F:protein xylosyltransferase activity"/>
    <property type="evidence" value="ECO:0007669"/>
    <property type="project" value="InterPro"/>
</dbReference>
<proteinExistence type="predicted"/>
<dbReference type="GO" id="GO:0050650">
    <property type="term" value="P:chondroitin sulfate proteoglycan biosynthetic process"/>
    <property type="evidence" value="ECO:0007669"/>
    <property type="project" value="TreeGrafter"/>
</dbReference>
<dbReference type="AlphaFoldDB" id="A0A165MFW9"/>
<evidence type="ECO:0000256" key="3">
    <source>
        <dbReference type="ARBA" id="ARBA00022676"/>
    </source>
</evidence>
<dbReference type="Proteomes" id="UP000076481">
    <property type="component" value="Unassembled WGS sequence"/>
</dbReference>
<name>A0A165MFW9_PELLU</name>
<dbReference type="PANTHER" id="PTHR46025:SF3">
    <property type="entry name" value="XYLOSYLTRANSFERASE OXT"/>
    <property type="match status" value="1"/>
</dbReference>
<keyword evidence="3" id="KW-0328">Glycosyltransferase</keyword>
<keyword evidence="8" id="KW-0735">Signal-anchor</keyword>
<evidence type="ECO:0000256" key="1">
    <source>
        <dbReference type="ARBA" id="ARBA00004323"/>
    </source>
</evidence>
<organism evidence="15 16">
    <name type="scientific">Pelodictyon luteolum</name>
    <dbReference type="NCBI Taxonomy" id="1100"/>
    <lineage>
        <taxon>Bacteria</taxon>
        <taxon>Pseudomonadati</taxon>
        <taxon>Chlorobiota</taxon>
        <taxon>Chlorobiia</taxon>
        <taxon>Chlorobiales</taxon>
        <taxon>Chlorobiaceae</taxon>
        <taxon>Chlorobium/Pelodictyon group</taxon>
        <taxon>Pelodictyon</taxon>
    </lineage>
</organism>
<dbReference type="Pfam" id="PF02485">
    <property type="entry name" value="Branch"/>
    <property type="match status" value="1"/>
</dbReference>
<protein>
    <recommendedName>
        <fullName evidence="14">Peptide O-xylosyltransferase</fullName>
    </recommendedName>
</protein>
<dbReference type="PANTHER" id="PTHR46025">
    <property type="entry name" value="XYLOSYLTRANSFERASE OXT"/>
    <property type="match status" value="1"/>
</dbReference>
<dbReference type="EMBL" id="LVWG01000007">
    <property type="protein sequence ID" value="KZK75200.1"/>
    <property type="molecule type" value="Genomic_DNA"/>
</dbReference>
<keyword evidence="11" id="KW-0472">Membrane</keyword>
<evidence type="ECO:0000256" key="6">
    <source>
        <dbReference type="ARBA" id="ARBA00022723"/>
    </source>
</evidence>
<keyword evidence="7" id="KW-0256">Endoplasmic reticulum</keyword>
<evidence type="ECO:0000313" key="16">
    <source>
        <dbReference type="Proteomes" id="UP000076481"/>
    </source>
</evidence>
<reference evidence="15 16" key="1">
    <citation type="submission" date="2016-03" db="EMBL/GenBank/DDBJ databases">
        <title>Speciation and ecological success in dimly lit waters: horizontal gene transfer in a green sulfur bacteria bloom unveiled by metagenomic assembly.</title>
        <authorList>
            <person name="Llorens-Mares T."/>
            <person name="Liu Z."/>
            <person name="Allen L.Z."/>
            <person name="Rusch D.B."/>
            <person name="Craig M.T."/>
            <person name="Dupont C.L."/>
            <person name="Bryant D.A."/>
            <person name="Casamayor E.O."/>
        </authorList>
    </citation>
    <scope>NUCLEOTIDE SEQUENCE [LARGE SCALE GENOMIC DNA]</scope>
    <source>
        <strain evidence="15">CIII</strain>
    </source>
</reference>
<evidence type="ECO:0000256" key="10">
    <source>
        <dbReference type="ARBA" id="ARBA00023034"/>
    </source>
</evidence>
<evidence type="ECO:0000256" key="9">
    <source>
        <dbReference type="ARBA" id="ARBA00022989"/>
    </source>
</evidence>
<evidence type="ECO:0000313" key="15">
    <source>
        <dbReference type="EMBL" id="KZK75200.1"/>
    </source>
</evidence>
<dbReference type="InterPro" id="IPR043538">
    <property type="entry name" value="XYLT"/>
</dbReference>
<feature type="non-terminal residue" evidence="15">
    <location>
        <position position="246"/>
    </location>
</feature>
<evidence type="ECO:0000256" key="11">
    <source>
        <dbReference type="ARBA" id="ARBA00023136"/>
    </source>
</evidence>
<dbReference type="GO" id="GO:0046872">
    <property type="term" value="F:metal ion binding"/>
    <property type="evidence" value="ECO:0007669"/>
    <property type="project" value="UniProtKB-KW"/>
</dbReference>
<comment type="subcellular location">
    <subcellularLocation>
        <location evidence="2">Endoplasmic reticulum membrane</location>
        <topology evidence="2">Single-pass type II membrane protein</topology>
    </subcellularLocation>
    <subcellularLocation>
        <location evidence="1">Golgi apparatus membrane</location>
        <topology evidence="1">Single-pass type II membrane protein</topology>
    </subcellularLocation>
</comment>
<evidence type="ECO:0000256" key="2">
    <source>
        <dbReference type="ARBA" id="ARBA00004648"/>
    </source>
</evidence>
<keyword evidence="5" id="KW-0812">Transmembrane</keyword>
<keyword evidence="13" id="KW-0325">Glycoprotein</keyword>
<evidence type="ECO:0000256" key="13">
    <source>
        <dbReference type="ARBA" id="ARBA00023180"/>
    </source>
</evidence>
<evidence type="ECO:0000256" key="5">
    <source>
        <dbReference type="ARBA" id="ARBA00022692"/>
    </source>
</evidence>
<keyword evidence="6" id="KW-0479">Metal-binding</keyword>
<keyword evidence="4" id="KW-0808">Transferase</keyword>
<sequence>MKQGVLVTAFKEPAWLERTIRQLGDGFSVFVHVDRKSKQEVVEAFFELSRKYKNVKVFSRYRVNWGGNNHLKAILLLVEEALKDGMEYCHLITGQDYPLMSGEALFAEGAKLLNYMEFAPLPNPAWKDGGYDRLLYYNFFDVFDGRTMFRRRVIRLFAAIQKFLFIKRNLPSDVRFHGGGTYWSLTGECLEYAMRYAAEHPRFMKAFDHSFCAEEIFFQTVLLNSPFKDAIINDPRRFIVWEYRYG</sequence>
<evidence type="ECO:0000256" key="4">
    <source>
        <dbReference type="ARBA" id="ARBA00022679"/>
    </source>
</evidence>
<dbReference type="InterPro" id="IPR003406">
    <property type="entry name" value="Glyco_trans_14"/>
</dbReference>
<evidence type="ECO:0000256" key="7">
    <source>
        <dbReference type="ARBA" id="ARBA00022824"/>
    </source>
</evidence>
<gene>
    <name evidence="15" type="ORF">A3K90_08615</name>
</gene>